<evidence type="ECO:0000256" key="1">
    <source>
        <dbReference type="SAM" id="Phobius"/>
    </source>
</evidence>
<dbReference type="InterPro" id="IPR005915">
    <property type="entry name" value="Tandem_5TM"/>
</dbReference>
<name>A0A081SAC5_STRMT</name>
<dbReference type="Proteomes" id="UP000028067">
    <property type="component" value="Unassembled WGS sequence"/>
</dbReference>
<dbReference type="RefSeq" id="WP_050548008.1">
    <property type="nucleotide sequence ID" value="NZ_JAJUWQ010000001.1"/>
</dbReference>
<proteinExistence type="predicted"/>
<evidence type="ECO:0000313" key="2">
    <source>
        <dbReference type="EMBL" id="KER07878.1"/>
    </source>
</evidence>
<feature type="transmembrane region" description="Helical" evidence="1">
    <location>
        <begin position="67"/>
        <end position="83"/>
    </location>
</feature>
<evidence type="ECO:0008006" key="4">
    <source>
        <dbReference type="Google" id="ProtNLM"/>
    </source>
</evidence>
<reference evidence="2 3" key="1">
    <citation type="submission" date="2014-05" db="EMBL/GenBank/DDBJ databases">
        <authorList>
            <person name="Daugherty S.C."/>
            <person name="Tallon L.J."/>
            <person name="Sadzewicz L."/>
            <person name="Kilian M."/>
            <person name="Tettelin H."/>
        </authorList>
    </citation>
    <scope>NUCLEOTIDE SEQUENCE [LARGE SCALE GENOMIC DNA]</scope>
    <source>
        <strain evidence="2 3">SK271</strain>
    </source>
</reference>
<feature type="transmembrane region" description="Helical" evidence="1">
    <location>
        <begin position="154"/>
        <end position="175"/>
    </location>
</feature>
<dbReference type="NCBIfam" id="TIGR01218">
    <property type="entry name" value="Gpos_tandem_5TM"/>
    <property type="match status" value="1"/>
</dbReference>
<accession>A0A081SAC5</accession>
<keyword evidence="1" id="KW-1133">Transmembrane helix</keyword>
<comment type="caution">
    <text evidence="2">The sequence shown here is derived from an EMBL/GenBank/DDBJ whole genome shotgun (WGS) entry which is preliminary data.</text>
</comment>
<feature type="transmembrane region" description="Helical" evidence="1">
    <location>
        <begin position="103"/>
        <end position="124"/>
    </location>
</feature>
<organism evidence="2 3">
    <name type="scientific">Streptococcus mitis</name>
    <dbReference type="NCBI Taxonomy" id="28037"/>
    <lineage>
        <taxon>Bacteria</taxon>
        <taxon>Bacillati</taxon>
        <taxon>Bacillota</taxon>
        <taxon>Bacilli</taxon>
        <taxon>Lactobacillales</taxon>
        <taxon>Streptococcaceae</taxon>
        <taxon>Streptococcus</taxon>
        <taxon>Streptococcus mitis group</taxon>
    </lineage>
</organism>
<sequence length="218" mass="24931">MVNVELKFKYSNIAVFRLVEFKNKSYILDPTTIKGKSYFFGSLPKEVTAEMVELSPSNDSFRIKSKTPIGASTALVIMIQPLVGFSHTLMKDAFISWGINQQILLKIVLFAFSVFLSYLMAVFYEKSAVGKFESRVPKNSKRCRLVFEPKGKRIIDWLFFTLGINIICLAFFIGLDSGYESAILVINGIISWWSFVLLRMPQIPDYYKTLTLTEIEEL</sequence>
<keyword evidence="1" id="KW-0472">Membrane</keyword>
<dbReference type="PATRIC" id="fig|28037.94.peg.826"/>
<gene>
    <name evidence="2" type="ORF">SK271_0882</name>
</gene>
<evidence type="ECO:0000313" key="3">
    <source>
        <dbReference type="Proteomes" id="UP000028067"/>
    </source>
</evidence>
<feature type="transmembrane region" description="Helical" evidence="1">
    <location>
        <begin position="181"/>
        <end position="198"/>
    </location>
</feature>
<dbReference type="AlphaFoldDB" id="A0A081SAC5"/>
<protein>
    <recommendedName>
        <fullName evidence="4">Tandem five-TM protein</fullName>
    </recommendedName>
</protein>
<dbReference type="EMBL" id="JPGW01000012">
    <property type="protein sequence ID" value="KER07878.1"/>
    <property type="molecule type" value="Genomic_DNA"/>
</dbReference>
<keyword evidence="1" id="KW-0812">Transmembrane</keyword>